<evidence type="ECO:0008006" key="4">
    <source>
        <dbReference type="Google" id="ProtNLM"/>
    </source>
</evidence>
<gene>
    <name evidence="2" type="ORF">IWX46DRAFT_639193</name>
</gene>
<evidence type="ECO:0000313" key="2">
    <source>
        <dbReference type="EMBL" id="KAK7550075.1"/>
    </source>
</evidence>
<reference evidence="2 3" key="1">
    <citation type="submission" date="2024-04" db="EMBL/GenBank/DDBJ databases">
        <title>Phyllosticta paracitricarpa is synonymous to the EU quarantine fungus P. citricarpa based on phylogenomic analyses.</title>
        <authorList>
            <consortium name="Lawrence Berkeley National Laboratory"/>
            <person name="Van Ingen-Buijs V.A."/>
            <person name="Van Westerhoven A.C."/>
            <person name="Haridas S."/>
            <person name="Skiadas P."/>
            <person name="Martin F."/>
            <person name="Groenewald J.Z."/>
            <person name="Crous P.W."/>
            <person name="Seidl M.F."/>
        </authorList>
    </citation>
    <scope>NUCLEOTIDE SEQUENCE [LARGE SCALE GENOMIC DNA]</scope>
    <source>
        <strain evidence="2 3">CBS 122670</strain>
    </source>
</reference>
<keyword evidence="3" id="KW-1185">Reference proteome</keyword>
<feature type="region of interest" description="Disordered" evidence="1">
    <location>
        <begin position="154"/>
        <end position="316"/>
    </location>
</feature>
<evidence type="ECO:0000256" key="1">
    <source>
        <dbReference type="SAM" id="MobiDB-lite"/>
    </source>
</evidence>
<accession>A0ABR1MI31</accession>
<feature type="compositionally biased region" description="Polar residues" evidence="1">
    <location>
        <begin position="164"/>
        <end position="173"/>
    </location>
</feature>
<dbReference type="Proteomes" id="UP001365128">
    <property type="component" value="Unassembled WGS sequence"/>
</dbReference>
<protein>
    <recommendedName>
        <fullName evidence="4">C3H1-type domain-containing protein</fullName>
    </recommendedName>
</protein>
<proteinExistence type="predicted"/>
<feature type="compositionally biased region" description="Basic and acidic residues" evidence="1">
    <location>
        <begin position="267"/>
        <end position="288"/>
    </location>
</feature>
<sequence>MDDEDAVKAVKAQFVSHAISQLERLGVHQVQGKMPTKMIENILSVGWNAGEKWAEWLSQEGQKSTGESHLGYREGYRDGYKDGQHGGYDAALTRRDGPRGLPALSVESDTTFGSITTQISGSPQPAPVLGIGLASSMTGLRQTAPQEAQTIATSAVPSTGEVDMNTSATSPAPRNQAIKVEVEENVSPLNVDGKGSSRGEDKGCTTTHAKRADSLVQSVEKPEEAEDRSKRPTESVEAAGQPEKRLQKANYTLHVKQADTLTETAGEPEKSENHIKRSREAVESDEAPKSGIRPKKPREETRHESSKATEGRRKRITASSLGNFMYSSEDDLDTKDLLLNTCADSLRNRPCQLGPNDQTNCSLFHLCPSYFKGRRCSYPNHHGNWLHMVPTCWSVLQKRDCFKPYSCAYGHDNSDVRLRRDASLNAHHFDDQARGRHTASSKQHPTPHRTTERSPPSRPAADRVPSHYSSSRSSDSARKEHLGPAPTRLAADCYLPRR</sequence>
<name>A0ABR1MI31_9PEZI</name>
<organism evidence="2 3">
    <name type="scientific">Phyllosticta citricarpa</name>
    <dbReference type="NCBI Taxonomy" id="55181"/>
    <lineage>
        <taxon>Eukaryota</taxon>
        <taxon>Fungi</taxon>
        <taxon>Dikarya</taxon>
        <taxon>Ascomycota</taxon>
        <taxon>Pezizomycotina</taxon>
        <taxon>Dothideomycetes</taxon>
        <taxon>Dothideomycetes incertae sedis</taxon>
        <taxon>Botryosphaeriales</taxon>
        <taxon>Phyllostictaceae</taxon>
        <taxon>Phyllosticta</taxon>
    </lineage>
</organism>
<dbReference type="EMBL" id="JBBPDW010000008">
    <property type="protein sequence ID" value="KAK7550075.1"/>
    <property type="molecule type" value="Genomic_DNA"/>
</dbReference>
<evidence type="ECO:0000313" key="3">
    <source>
        <dbReference type="Proteomes" id="UP001365128"/>
    </source>
</evidence>
<comment type="caution">
    <text evidence="2">The sequence shown here is derived from an EMBL/GenBank/DDBJ whole genome shotgun (WGS) entry which is preliminary data.</text>
</comment>
<feature type="compositionally biased region" description="Basic and acidic residues" evidence="1">
    <location>
        <begin position="297"/>
        <end position="311"/>
    </location>
</feature>
<feature type="region of interest" description="Disordered" evidence="1">
    <location>
        <begin position="427"/>
        <end position="498"/>
    </location>
</feature>